<dbReference type="PANTHER" id="PTHR43779:SF3">
    <property type="entry name" value="(3R)-3-[(CARBOXYMETHYL)AMINO]FATTY ACID OXYGENASE_DECARBOXYLASE"/>
    <property type="match status" value="1"/>
</dbReference>
<dbReference type="Pfam" id="PF02668">
    <property type="entry name" value="TauD"/>
    <property type="match status" value="1"/>
</dbReference>
<feature type="domain" description="TauD/TfdA-like" evidence="6">
    <location>
        <begin position="11"/>
        <end position="262"/>
    </location>
</feature>
<evidence type="ECO:0000259" key="6">
    <source>
        <dbReference type="Pfam" id="PF02668"/>
    </source>
</evidence>
<dbReference type="GO" id="GO:0046872">
    <property type="term" value="F:metal ion binding"/>
    <property type="evidence" value="ECO:0007669"/>
    <property type="project" value="UniProtKB-KW"/>
</dbReference>
<sequence length="265" mass="30804">MQMLEAEFHIRKLEPFGLELTAKNKNSDPGILQPEQVHSLMLAHKILLLRNLKTVSESGFIDYGKSLGELLSWDFGVLMEMRVHEKPENYLFTHGHVPFHWDGAFHREPSWLFFHCVEAPMEKAGGETLFCNTELVWDKASKAEKARWQGKILAYKTQKLAHYGGEIKVPMVQRHPISQKTFLRFAEPVPSEMLNPVELAIDGHSSEEVDAFVREMKAWCYDEKYCYTHRWKNNDLLLADNISLLHGRHAFGDFSPRFLRRIQIL</sequence>
<keyword evidence="4" id="KW-0560">Oxidoreductase</keyword>
<dbReference type="GO" id="GO:0051213">
    <property type="term" value="F:dioxygenase activity"/>
    <property type="evidence" value="ECO:0007669"/>
    <property type="project" value="UniProtKB-KW"/>
</dbReference>
<evidence type="ECO:0000256" key="1">
    <source>
        <dbReference type="ARBA" id="ARBA00005896"/>
    </source>
</evidence>
<reference evidence="7" key="1">
    <citation type="submission" date="2012-09" db="EMBL/GenBank/DDBJ databases">
        <title>Metagenomic Characterization of a Microbial Community in Wastewater Detects High Levels of Antibiotic Resistance.</title>
        <authorList>
            <person name="Abrams M."/>
            <person name="Caldwell A."/>
            <person name="Vandaei E."/>
            <person name="Lee W."/>
            <person name="Perrott J."/>
            <person name="Khan S.Y."/>
            <person name="Ta J."/>
            <person name="Romero D."/>
            <person name="Nguyen V."/>
            <person name="Pourmand N."/>
            <person name="Ouverney C.C."/>
        </authorList>
    </citation>
    <scope>NUCLEOTIDE SEQUENCE</scope>
</reference>
<dbReference type="InterPro" id="IPR051178">
    <property type="entry name" value="TfdA_dioxygenase"/>
</dbReference>
<evidence type="ECO:0000256" key="3">
    <source>
        <dbReference type="ARBA" id="ARBA00022964"/>
    </source>
</evidence>
<evidence type="ECO:0000256" key="5">
    <source>
        <dbReference type="ARBA" id="ARBA00023004"/>
    </source>
</evidence>
<comment type="similarity">
    <text evidence="1">Belongs to the TfdA dioxygenase family.</text>
</comment>
<accession>L7VXT7</accession>
<organism evidence="7">
    <name type="scientific">uncultured bacterium A1Q1_fos_2140</name>
    <dbReference type="NCBI Taxonomy" id="1256565"/>
    <lineage>
        <taxon>Bacteria</taxon>
        <taxon>environmental samples</taxon>
    </lineage>
</organism>
<name>L7VXT7_9BACT</name>
<dbReference type="SUPFAM" id="SSF51197">
    <property type="entry name" value="Clavaminate synthase-like"/>
    <property type="match status" value="1"/>
</dbReference>
<evidence type="ECO:0000313" key="7">
    <source>
        <dbReference type="EMBL" id="AGC71873.1"/>
    </source>
</evidence>
<evidence type="ECO:0000256" key="2">
    <source>
        <dbReference type="ARBA" id="ARBA00022723"/>
    </source>
</evidence>
<keyword evidence="3" id="KW-0223">Dioxygenase</keyword>
<keyword evidence="2" id="KW-0479">Metal-binding</keyword>
<dbReference type="EMBL" id="JX649885">
    <property type="protein sequence ID" value="AGC71873.1"/>
    <property type="molecule type" value="Genomic_DNA"/>
</dbReference>
<dbReference type="InterPro" id="IPR003819">
    <property type="entry name" value="TauD/TfdA-like"/>
</dbReference>
<dbReference type="InterPro" id="IPR042098">
    <property type="entry name" value="TauD-like_sf"/>
</dbReference>
<dbReference type="AlphaFoldDB" id="L7VXT7"/>
<evidence type="ECO:0000256" key="4">
    <source>
        <dbReference type="ARBA" id="ARBA00023002"/>
    </source>
</evidence>
<protein>
    <submittedName>
        <fullName evidence="7">PvcB protein</fullName>
    </submittedName>
</protein>
<keyword evidence="5" id="KW-0408">Iron</keyword>
<proteinExistence type="inferred from homology"/>
<dbReference type="PANTHER" id="PTHR43779">
    <property type="entry name" value="DIOXYGENASE RV0097-RELATED"/>
    <property type="match status" value="1"/>
</dbReference>
<dbReference type="Gene3D" id="3.60.130.10">
    <property type="entry name" value="Clavaminate synthase-like"/>
    <property type="match status" value="1"/>
</dbReference>